<feature type="region of interest" description="Disordered" evidence="11">
    <location>
        <begin position="639"/>
        <end position="742"/>
    </location>
</feature>
<dbReference type="PROSITE" id="PS51042">
    <property type="entry name" value="CUT"/>
    <property type="match status" value="1"/>
</dbReference>
<keyword evidence="5 8" id="KW-0371">Homeobox</keyword>
<evidence type="ECO:0000313" key="15">
    <source>
        <dbReference type="Proteomes" id="UP001500889"/>
    </source>
</evidence>
<feature type="region of interest" description="Disordered" evidence="11">
    <location>
        <begin position="959"/>
        <end position="982"/>
    </location>
</feature>
<proteinExistence type="inferred from homology"/>
<keyword evidence="3 10" id="KW-0805">Transcription regulation</keyword>
<evidence type="ECO:0000256" key="2">
    <source>
        <dbReference type="ARBA" id="ARBA00008190"/>
    </source>
</evidence>
<sequence>MESINEIIDSQTFSQELVDEANEFITVGHQNQQQEANSESESHSLHGVSGEALAMTMQSMISSADRAGEEEPSSVVMVIDEIGHSSVQTAYQIMPQQLQIQGRNLPLPLSLLHHQHQDQGQHQAQHQQRQERMIASSPVEFVGSDISLDGLTVNTVLSQGLSVKQEHKLLIVRRDHDFSQDRNPSQASKRHNMDVDVSSVDVGLMDELSSDGLACEEEEVTLNQHHQHQQLLEQQHHYGHLTHHQTHGQVHHSLHHRSAQIGLGQNGSVHREVLSVIVQSHEDDKDVDGDAEEDDDDDRDSGGRDQLLSPVLEHSSYQTLTSVNDRISPPGFSPTSYATLTPIQPLPPISTMSEKFAYSGHISGGGAGGVGGNGAEGTTNSTGGAAETATVSSGNISSSGCSNNDCSSFSSLPMAMGSGHLGLSGLSGVQSPYSSYDKLPSMISPPPHNYSGSPSHGLTGMVVSCDLHTHSSSVSVPSPVTGGCVTLSPHSNSPQLHIGVRANGQKRDVVTTHGHNHGHGHDHGQAHGHGHNHGLQLIPVTLQKQVICLSPSGVLGDSVVVSDYESSYSGHHHDHELIMATSSSTSSTAGLQHSPTLSPHSASAGSVVSMSLHSPTSVVTMPNINGSIQSLSAEMPVVASLTPTPPPVTGAEGDEGAAGMGMSDDPSQRHQHFLQKSQDISGDQCSPHSNPHSQANTSHQQTQSHQNGYQNVQQQLSKSHSPKSNPGTSGGGSRTSSASDMEEINTKELAQRISAELKRYSIPQAIFAQRVLCRSQGTLSDLLRNPKPWSKLKSGRETFRRMFKWLQEPEFQRMSALRMAAAQIPQRTPISVQTGVSGTSGLPAAATATITATDSSPTMPTMTGSALLSGSSTAPSSGGAVASTVNCRRKEEPQIEQMPQPKKPRLVFTDLQRRTLQAIFKETKRPSKEMQVTIARQLGLEPTTVGNFFMNARRRSMDKWRDDDTKNAMHSMQSRQQQQASNNLSHANYANIHTTAMSPIGAFDDEADMELELESHDFDLVEEHGDNSDGQGDML</sequence>
<feature type="domain" description="Homeobox" evidence="12">
    <location>
        <begin position="899"/>
        <end position="959"/>
    </location>
</feature>
<dbReference type="Proteomes" id="UP001500889">
    <property type="component" value="Chromosome dot"/>
</dbReference>
<evidence type="ECO:0000256" key="11">
    <source>
        <dbReference type="SAM" id="MobiDB-lite"/>
    </source>
</evidence>
<dbReference type="FunFam" id="1.10.10.60:FF:000054">
    <property type="entry name" value="One cut domain family member"/>
    <property type="match status" value="1"/>
</dbReference>
<dbReference type="InterPro" id="IPR001356">
    <property type="entry name" value="HD"/>
</dbReference>
<comment type="similarity">
    <text evidence="2 10">Belongs to the CUT homeobox family.</text>
</comment>
<reference evidence="14 15" key="1">
    <citation type="submission" date="2024-02" db="EMBL/GenBank/DDBJ databases">
        <title>A chromosome-level genome assembly of Drosophila madeirensis, a fruit fly species endemic to Madeira island.</title>
        <authorList>
            <person name="Tomihara K."/>
            <person name="Llopart A."/>
            <person name="Yamamoto D."/>
        </authorList>
    </citation>
    <scope>NUCLEOTIDE SEQUENCE [LARGE SCALE GENOMIC DNA]</scope>
    <source>
        <strain evidence="14 15">RF1</strain>
    </source>
</reference>
<evidence type="ECO:0000256" key="6">
    <source>
        <dbReference type="ARBA" id="ARBA00023163"/>
    </source>
</evidence>
<evidence type="ECO:0000313" key="14">
    <source>
        <dbReference type="EMBL" id="BFG06760.1"/>
    </source>
</evidence>
<dbReference type="PROSITE" id="PS50071">
    <property type="entry name" value="HOMEOBOX_2"/>
    <property type="match status" value="1"/>
</dbReference>
<protein>
    <recommendedName>
        <fullName evidence="10">One cut domain family member</fullName>
    </recommendedName>
</protein>
<dbReference type="InterPro" id="IPR009057">
    <property type="entry name" value="Homeodomain-like_sf"/>
</dbReference>
<feature type="compositionally biased region" description="Polar residues" evidence="11">
    <location>
        <begin position="674"/>
        <end position="726"/>
    </location>
</feature>
<dbReference type="SUPFAM" id="SSF46689">
    <property type="entry name" value="Homeodomain-like"/>
    <property type="match status" value="1"/>
</dbReference>
<evidence type="ECO:0000256" key="10">
    <source>
        <dbReference type="RuleBase" id="RU361129"/>
    </source>
</evidence>
<dbReference type="Gene3D" id="1.10.260.40">
    <property type="entry name" value="lambda repressor-like DNA-binding domains"/>
    <property type="match status" value="1"/>
</dbReference>
<feature type="domain" description="CUT" evidence="13">
    <location>
        <begin position="735"/>
        <end position="821"/>
    </location>
</feature>
<evidence type="ECO:0000256" key="7">
    <source>
        <dbReference type="ARBA" id="ARBA00023242"/>
    </source>
</evidence>
<evidence type="ECO:0000256" key="4">
    <source>
        <dbReference type="ARBA" id="ARBA00023125"/>
    </source>
</evidence>
<evidence type="ECO:0000256" key="5">
    <source>
        <dbReference type="ARBA" id="ARBA00023155"/>
    </source>
</evidence>
<dbReference type="Pfam" id="PF02376">
    <property type="entry name" value="CUT"/>
    <property type="match status" value="1"/>
</dbReference>
<dbReference type="SMART" id="SM00389">
    <property type="entry name" value="HOX"/>
    <property type="match status" value="1"/>
</dbReference>
<feature type="region of interest" description="Disordered" evidence="11">
    <location>
        <begin position="378"/>
        <end position="400"/>
    </location>
</feature>
<dbReference type="SMART" id="SM01109">
    <property type="entry name" value="CUT"/>
    <property type="match status" value="1"/>
</dbReference>
<dbReference type="InterPro" id="IPR051649">
    <property type="entry name" value="CUT_Homeobox"/>
</dbReference>
<keyword evidence="15" id="KW-1185">Reference proteome</keyword>
<dbReference type="Pfam" id="PF00046">
    <property type="entry name" value="Homeodomain"/>
    <property type="match status" value="1"/>
</dbReference>
<evidence type="ECO:0000259" key="12">
    <source>
        <dbReference type="PROSITE" id="PS50071"/>
    </source>
</evidence>
<dbReference type="GO" id="GO:0005634">
    <property type="term" value="C:nucleus"/>
    <property type="evidence" value="ECO:0007669"/>
    <property type="project" value="UniProtKB-SubCell"/>
</dbReference>
<evidence type="ECO:0000256" key="3">
    <source>
        <dbReference type="ARBA" id="ARBA00023015"/>
    </source>
</evidence>
<dbReference type="PANTHER" id="PTHR14057:SF47">
    <property type="entry name" value="HOMEOBOX PROTEIN ONECUT"/>
    <property type="match status" value="1"/>
</dbReference>
<feature type="compositionally biased region" description="Polar residues" evidence="11">
    <location>
        <begin position="589"/>
        <end position="603"/>
    </location>
</feature>
<dbReference type="GO" id="GO:0000981">
    <property type="term" value="F:DNA-binding transcription factor activity, RNA polymerase II-specific"/>
    <property type="evidence" value="ECO:0007669"/>
    <property type="project" value="TreeGrafter"/>
</dbReference>
<dbReference type="GO" id="GO:0000978">
    <property type="term" value="F:RNA polymerase II cis-regulatory region sequence-specific DNA binding"/>
    <property type="evidence" value="ECO:0007669"/>
    <property type="project" value="TreeGrafter"/>
</dbReference>
<evidence type="ECO:0000259" key="13">
    <source>
        <dbReference type="PROSITE" id="PS51042"/>
    </source>
</evidence>
<keyword evidence="4 8" id="KW-0238">DNA-binding</keyword>
<gene>
    <name evidence="14" type="ORF">DMAD_13665</name>
</gene>
<dbReference type="InterPro" id="IPR003350">
    <property type="entry name" value="CUT_dom"/>
</dbReference>
<feature type="region of interest" description="Disordered" evidence="11">
    <location>
        <begin position="280"/>
        <end position="313"/>
    </location>
</feature>
<feature type="compositionally biased region" description="Polar residues" evidence="11">
    <location>
        <begin position="968"/>
        <end position="982"/>
    </location>
</feature>
<comment type="subcellular location">
    <subcellularLocation>
        <location evidence="1 8 9">Nucleus</location>
    </subcellularLocation>
</comment>
<feature type="compositionally biased region" description="Basic and acidic residues" evidence="11">
    <location>
        <begin position="1013"/>
        <end position="1027"/>
    </location>
</feature>
<dbReference type="PANTHER" id="PTHR14057">
    <property type="entry name" value="TRANSCRIPTION FACTOR ONECUT"/>
    <property type="match status" value="1"/>
</dbReference>
<feature type="compositionally biased region" description="Acidic residues" evidence="11">
    <location>
        <begin position="285"/>
        <end position="299"/>
    </location>
</feature>
<evidence type="ECO:0000256" key="8">
    <source>
        <dbReference type="PROSITE-ProRule" id="PRU00108"/>
    </source>
</evidence>
<dbReference type="InterPro" id="IPR010982">
    <property type="entry name" value="Lambda_DNA-bd_dom_sf"/>
</dbReference>
<dbReference type="CDD" id="cd00086">
    <property type="entry name" value="homeodomain"/>
    <property type="match status" value="1"/>
</dbReference>
<organism evidence="14 15">
    <name type="scientific">Drosophila madeirensis</name>
    <name type="common">Fruit fly</name>
    <dbReference type="NCBI Taxonomy" id="30013"/>
    <lineage>
        <taxon>Eukaryota</taxon>
        <taxon>Metazoa</taxon>
        <taxon>Ecdysozoa</taxon>
        <taxon>Arthropoda</taxon>
        <taxon>Hexapoda</taxon>
        <taxon>Insecta</taxon>
        <taxon>Pterygota</taxon>
        <taxon>Neoptera</taxon>
        <taxon>Endopterygota</taxon>
        <taxon>Diptera</taxon>
        <taxon>Brachycera</taxon>
        <taxon>Muscomorpha</taxon>
        <taxon>Ephydroidea</taxon>
        <taxon>Drosophilidae</taxon>
        <taxon>Drosophila</taxon>
        <taxon>Sophophora</taxon>
    </lineage>
</organism>
<dbReference type="Gene3D" id="1.10.10.60">
    <property type="entry name" value="Homeodomain-like"/>
    <property type="match status" value="1"/>
</dbReference>
<keyword evidence="6 10" id="KW-0804">Transcription</keyword>
<feature type="region of interest" description="Disordered" evidence="11">
    <location>
        <begin position="1007"/>
        <end position="1035"/>
    </location>
</feature>
<feature type="region of interest" description="Disordered" evidence="11">
    <location>
        <begin position="583"/>
        <end position="603"/>
    </location>
</feature>
<name>A0AAU9GDI0_DROMD</name>
<dbReference type="FunFam" id="1.10.260.40:FF:000005">
    <property type="entry name" value="One cut domain family member"/>
    <property type="match status" value="1"/>
</dbReference>
<dbReference type="AlphaFoldDB" id="A0AAU9GDI0"/>
<feature type="DNA-binding region" description="Homeobox" evidence="8">
    <location>
        <begin position="901"/>
        <end position="960"/>
    </location>
</feature>
<accession>A0AAU9GDI0</accession>
<keyword evidence="7 8" id="KW-0539">Nucleus</keyword>
<evidence type="ECO:0000256" key="1">
    <source>
        <dbReference type="ARBA" id="ARBA00004123"/>
    </source>
</evidence>
<evidence type="ECO:0000256" key="9">
    <source>
        <dbReference type="RuleBase" id="RU000682"/>
    </source>
</evidence>
<dbReference type="EMBL" id="AP029268">
    <property type="protein sequence ID" value="BFG06760.1"/>
    <property type="molecule type" value="Genomic_DNA"/>
</dbReference>
<dbReference type="SUPFAM" id="SSF47413">
    <property type="entry name" value="lambda repressor-like DNA-binding domains"/>
    <property type="match status" value="1"/>
</dbReference>